<evidence type="ECO:0000313" key="2">
    <source>
        <dbReference type="EMBL" id="MBB5852027.1"/>
    </source>
</evidence>
<evidence type="ECO:0000313" key="3">
    <source>
        <dbReference type="Proteomes" id="UP000580861"/>
    </source>
</evidence>
<comment type="caution">
    <text evidence="2">The sequence shown here is derived from an EMBL/GenBank/DDBJ whole genome shotgun (WGS) entry which is preliminary data.</text>
</comment>
<dbReference type="Proteomes" id="UP000580861">
    <property type="component" value="Unassembled WGS sequence"/>
</dbReference>
<dbReference type="RefSeq" id="WP_184894184.1">
    <property type="nucleotide sequence ID" value="NZ_JACHMX010000001.1"/>
</dbReference>
<accession>A0A841AYJ9</accession>
<name>A0A841AYJ9_9PSEU</name>
<organism evidence="2 3">
    <name type="scientific">Amycolatopsis umgeniensis</name>
    <dbReference type="NCBI Taxonomy" id="336628"/>
    <lineage>
        <taxon>Bacteria</taxon>
        <taxon>Bacillati</taxon>
        <taxon>Actinomycetota</taxon>
        <taxon>Actinomycetes</taxon>
        <taxon>Pseudonocardiales</taxon>
        <taxon>Pseudonocardiaceae</taxon>
        <taxon>Amycolatopsis</taxon>
    </lineage>
</organism>
<proteinExistence type="predicted"/>
<evidence type="ECO:0000256" key="1">
    <source>
        <dbReference type="SAM" id="MobiDB-lite"/>
    </source>
</evidence>
<feature type="region of interest" description="Disordered" evidence="1">
    <location>
        <begin position="1"/>
        <end position="20"/>
    </location>
</feature>
<protein>
    <submittedName>
        <fullName evidence="2">Uncharacterized protein</fullName>
    </submittedName>
</protein>
<gene>
    <name evidence="2" type="ORF">HDA45_002114</name>
</gene>
<reference evidence="2 3" key="1">
    <citation type="submission" date="2020-08" db="EMBL/GenBank/DDBJ databases">
        <title>Sequencing the genomes of 1000 actinobacteria strains.</title>
        <authorList>
            <person name="Klenk H.-P."/>
        </authorList>
    </citation>
    <scope>NUCLEOTIDE SEQUENCE [LARGE SCALE GENOMIC DNA]</scope>
    <source>
        <strain evidence="2 3">DSM 45272</strain>
    </source>
</reference>
<dbReference type="InterPro" id="IPR036170">
    <property type="entry name" value="YezG-like_sf"/>
</dbReference>
<dbReference type="SUPFAM" id="SSF160424">
    <property type="entry name" value="BH3703-like"/>
    <property type="match status" value="2"/>
</dbReference>
<dbReference type="AlphaFoldDB" id="A0A841AYJ9"/>
<sequence>MTTTSNSGPRASGPDDDPAELEQQVGNALVDLVGEQGWRRIDLISRMTVPVQDLALTVLRDDGSTVEIAPPVELNRPLARLRVALYRREPERGAWFSARFTLESSGSFFRSYNRDYEPHWDPAIEDSNYAEDLKLFARELEHTPEWLLDKLPEWKDRPAPPEKDITELIPLNQALVGEVVTAFRDHLIQRAPVDWQQVFVDFRSVGGYVEVRAQVLTVFGQAIEWEPPGAVEFFVGLRGEMYKPGEGTWTSVKFQLVVNGKFSAEYGWYDEPDWDHRPGERFFQEELRMYPREDEHVPGWLREGAEPRR</sequence>
<dbReference type="EMBL" id="JACHMX010000001">
    <property type="protein sequence ID" value="MBB5852027.1"/>
    <property type="molecule type" value="Genomic_DNA"/>
</dbReference>
<keyword evidence="3" id="KW-1185">Reference proteome</keyword>